<dbReference type="SUPFAM" id="SSF141868">
    <property type="entry name" value="EAL domain-like"/>
    <property type="match status" value="1"/>
</dbReference>
<dbReference type="Gene3D" id="3.30.70.270">
    <property type="match status" value="1"/>
</dbReference>
<protein>
    <submittedName>
        <fullName evidence="4">EAL domain-containing protein</fullName>
    </submittedName>
</protein>
<dbReference type="InterPro" id="IPR021800">
    <property type="entry name" value="DUF3369"/>
</dbReference>
<dbReference type="Pfam" id="PF00990">
    <property type="entry name" value="GGDEF"/>
    <property type="match status" value="1"/>
</dbReference>
<dbReference type="RefSeq" id="WP_208832302.1">
    <property type="nucleotide sequence ID" value="NZ_CP072110.1"/>
</dbReference>
<dbReference type="InterPro" id="IPR001789">
    <property type="entry name" value="Sig_transdc_resp-reg_receiver"/>
</dbReference>
<evidence type="ECO:0000313" key="5">
    <source>
        <dbReference type="Proteomes" id="UP000682739"/>
    </source>
</evidence>
<evidence type="ECO:0000259" key="3">
    <source>
        <dbReference type="PROSITE" id="PS50883"/>
    </source>
</evidence>
<feature type="domain" description="EAL" evidence="3">
    <location>
        <begin position="488"/>
        <end position="742"/>
    </location>
</feature>
<name>A0A975DBT0_9GAMM</name>
<keyword evidence="1" id="KW-0597">Phosphoprotein</keyword>
<proteinExistence type="predicted"/>
<dbReference type="InterPro" id="IPR035919">
    <property type="entry name" value="EAL_sf"/>
</dbReference>
<dbReference type="PANTHER" id="PTHR33121">
    <property type="entry name" value="CYCLIC DI-GMP PHOSPHODIESTERASE PDEF"/>
    <property type="match status" value="1"/>
</dbReference>
<dbReference type="PANTHER" id="PTHR33121:SF79">
    <property type="entry name" value="CYCLIC DI-GMP PHOSPHODIESTERASE PDED-RELATED"/>
    <property type="match status" value="1"/>
</dbReference>
<dbReference type="InterPro" id="IPR001633">
    <property type="entry name" value="EAL_dom"/>
</dbReference>
<dbReference type="Pfam" id="PF00072">
    <property type="entry name" value="Response_reg"/>
    <property type="match status" value="1"/>
</dbReference>
<dbReference type="PROSITE" id="PS50883">
    <property type="entry name" value="EAL"/>
    <property type="match status" value="1"/>
</dbReference>
<dbReference type="AlphaFoldDB" id="A0A975DBT0"/>
<dbReference type="KEGG" id="psym:J1N51_01820"/>
<sequence>MAEGLFTFTEDKTKVKNQLEPWHVLSVEDDPDYQKTLELCLNGLEVEGRPIVLHKAQSATEASTFLSNRNDISVILLDVVMEEDDAGLKLVSTIRDVIDDNRVRIILLTGQASLAPQKDIMANYDIDEYWNKVDLTSEKLKSLIIANIRNWDTLNQLYIAKRGLQIIVDASRSITRSNDLQSFTSTVLNEISRVIQIDETDGIVCVNFNDANTPETFQILATTSTYISLNNKALNDYLTTLEKEDYNTVLGLVDKVKSTKQHQFDGRWNILFFSTKEYDKASYLFIVRTNSQIKQQHINLLNVFSDNISTRFANLALMNKLSFLAYYDVRTQLPNQNWLARELDSFNHKDRSEVVLLALKINEFPSLELCLGTDNINRLLNEMTITIKDRFKQSYAVTLVSQDTFVLMFDSQSFKTSDVTSIDELFIDNGDFQHHVSMTALTVKLDSLTELSSSDIINAIEIGLLDMHVQGAKQDVFDKELINKTSERQILLHQLNDAIKSNSGIHLVFQPKIDTHTNTTVGAEALVRWNLDNNLQLKPDQFIPLAQDSGLITPLDQLVMEKTFDAVKLLLSKQLPCSLSFNVTYSDLINQKFTSRLIDLIKETKAPNNSIEIEVTETELMDDYSMIEPIINTLLQNGVKVAIDDFGTGYSSLGVITKLPATTLKLDKVFVDSLATEKASQSVVKTVKSLSDIFNFEVIAEGVETEQQKQILVSMGIKVCQGYLYAKPMSLTNLVTRLENERQTI</sequence>
<dbReference type="InterPro" id="IPR011006">
    <property type="entry name" value="CheY-like_superfamily"/>
</dbReference>
<dbReference type="Proteomes" id="UP000682739">
    <property type="component" value="Chromosome"/>
</dbReference>
<dbReference type="SUPFAM" id="SSF52172">
    <property type="entry name" value="CheY-like"/>
    <property type="match status" value="1"/>
</dbReference>
<dbReference type="CDD" id="cd01948">
    <property type="entry name" value="EAL"/>
    <property type="match status" value="1"/>
</dbReference>
<feature type="domain" description="Response regulatory" evidence="2">
    <location>
        <begin position="23"/>
        <end position="147"/>
    </location>
</feature>
<dbReference type="Pfam" id="PF11849">
    <property type="entry name" value="DUF3369"/>
    <property type="match status" value="1"/>
</dbReference>
<dbReference type="InterPro" id="IPR043128">
    <property type="entry name" value="Rev_trsase/Diguanyl_cyclase"/>
</dbReference>
<dbReference type="InterPro" id="IPR000160">
    <property type="entry name" value="GGDEF_dom"/>
</dbReference>
<dbReference type="Gene3D" id="3.40.50.2300">
    <property type="match status" value="1"/>
</dbReference>
<keyword evidence="5" id="KW-1185">Reference proteome</keyword>
<evidence type="ECO:0000256" key="1">
    <source>
        <dbReference type="PROSITE-ProRule" id="PRU00169"/>
    </source>
</evidence>
<gene>
    <name evidence="4" type="ORF">J1N51_01820</name>
</gene>
<evidence type="ECO:0000259" key="2">
    <source>
        <dbReference type="PROSITE" id="PS50110"/>
    </source>
</evidence>
<dbReference type="Pfam" id="PF00563">
    <property type="entry name" value="EAL"/>
    <property type="match status" value="1"/>
</dbReference>
<dbReference type="EMBL" id="CP072110">
    <property type="protein sequence ID" value="QTH64247.1"/>
    <property type="molecule type" value="Genomic_DNA"/>
</dbReference>
<dbReference type="InterPro" id="IPR050706">
    <property type="entry name" value="Cyclic-di-GMP_PDE-like"/>
</dbReference>
<dbReference type="Gene3D" id="3.20.20.450">
    <property type="entry name" value="EAL domain"/>
    <property type="match status" value="1"/>
</dbReference>
<evidence type="ECO:0000313" key="4">
    <source>
        <dbReference type="EMBL" id="QTH64247.1"/>
    </source>
</evidence>
<reference evidence="4" key="1">
    <citation type="submission" date="2021-03" db="EMBL/GenBank/DDBJ databases">
        <title>Description of Psychrosphaera ytuae sp. nov. isolated from deep sea sediment of South China Sea.</title>
        <authorList>
            <person name="Zhang J."/>
            <person name="Xu X.-D."/>
        </authorList>
    </citation>
    <scope>NUCLEOTIDE SEQUENCE</scope>
    <source>
        <strain evidence="4">MTZ26</strain>
    </source>
</reference>
<dbReference type="GO" id="GO:0000160">
    <property type="term" value="P:phosphorelay signal transduction system"/>
    <property type="evidence" value="ECO:0007669"/>
    <property type="project" value="InterPro"/>
</dbReference>
<accession>A0A975DBT0</accession>
<dbReference type="GO" id="GO:0071111">
    <property type="term" value="F:cyclic-guanylate-specific phosphodiesterase activity"/>
    <property type="evidence" value="ECO:0007669"/>
    <property type="project" value="InterPro"/>
</dbReference>
<dbReference type="PROSITE" id="PS50110">
    <property type="entry name" value="RESPONSE_REGULATORY"/>
    <property type="match status" value="1"/>
</dbReference>
<dbReference type="SMART" id="SM00052">
    <property type="entry name" value="EAL"/>
    <property type="match status" value="1"/>
</dbReference>
<feature type="modified residue" description="4-aspartylphosphate" evidence="1">
    <location>
        <position position="78"/>
    </location>
</feature>
<organism evidence="4 5">
    <name type="scientific">Psychrosphaera ytuae</name>
    <dbReference type="NCBI Taxonomy" id="2820710"/>
    <lineage>
        <taxon>Bacteria</taxon>
        <taxon>Pseudomonadati</taxon>
        <taxon>Pseudomonadota</taxon>
        <taxon>Gammaproteobacteria</taxon>
        <taxon>Alteromonadales</taxon>
        <taxon>Pseudoalteromonadaceae</taxon>
        <taxon>Psychrosphaera</taxon>
    </lineage>
</organism>